<dbReference type="Proteomes" id="UP000184050">
    <property type="component" value="Unassembled WGS sequence"/>
</dbReference>
<organism evidence="2 3">
    <name type="scientific">Tangfeifania diversioriginum</name>
    <dbReference type="NCBI Taxonomy" id="1168035"/>
    <lineage>
        <taxon>Bacteria</taxon>
        <taxon>Pseudomonadati</taxon>
        <taxon>Bacteroidota</taxon>
        <taxon>Bacteroidia</taxon>
        <taxon>Marinilabiliales</taxon>
        <taxon>Prolixibacteraceae</taxon>
        <taxon>Tangfeifania</taxon>
    </lineage>
</organism>
<proteinExistence type="predicted"/>
<accession>A0A1M6JX48</accession>
<name>A0A1M6JX48_9BACT</name>
<dbReference type="SMART" id="SM00953">
    <property type="entry name" value="RES"/>
    <property type="match status" value="1"/>
</dbReference>
<keyword evidence="3" id="KW-1185">Reference proteome</keyword>
<dbReference type="EMBL" id="FQZE01000021">
    <property type="protein sequence ID" value="SHJ51295.1"/>
    <property type="molecule type" value="Genomic_DNA"/>
</dbReference>
<gene>
    <name evidence="2" type="ORF">SAMN05444280_12166</name>
</gene>
<dbReference type="Pfam" id="PF08808">
    <property type="entry name" value="RES"/>
    <property type="match status" value="1"/>
</dbReference>
<sequence length="151" mass="17219">MIIYRIARTEFCDLSGEGAKLYGGRWNFAGHPVLYASSTIASALLERLTVDPELFASERYILYSIMEFDCPARLIKKISENELPANWDAIPFTKSSQQFGTELIQSDIVCFEVPSVVDKSSFNYIINPLAKNISKITWEIYPLELDKRIIK</sequence>
<reference evidence="2 3" key="1">
    <citation type="submission" date="2016-11" db="EMBL/GenBank/DDBJ databases">
        <authorList>
            <person name="Jaros S."/>
            <person name="Januszkiewicz K."/>
            <person name="Wedrychowicz H."/>
        </authorList>
    </citation>
    <scope>NUCLEOTIDE SEQUENCE [LARGE SCALE GENOMIC DNA]</scope>
    <source>
        <strain evidence="2 3">DSM 27063</strain>
    </source>
</reference>
<dbReference type="STRING" id="1168035.SAMN05444280_12166"/>
<evidence type="ECO:0000313" key="3">
    <source>
        <dbReference type="Proteomes" id="UP000184050"/>
    </source>
</evidence>
<dbReference type="AlphaFoldDB" id="A0A1M6JX48"/>
<dbReference type="OrthoDB" id="9789501at2"/>
<evidence type="ECO:0000259" key="1">
    <source>
        <dbReference type="SMART" id="SM00953"/>
    </source>
</evidence>
<protein>
    <submittedName>
        <fullName evidence="2">RES domain-containing protein</fullName>
    </submittedName>
</protein>
<evidence type="ECO:0000313" key="2">
    <source>
        <dbReference type="EMBL" id="SHJ51295.1"/>
    </source>
</evidence>
<feature type="domain" description="RES" evidence="1">
    <location>
        <begin position="13"/>
        <end position="137"/>
    </location>
</feature>
<dbReference type="RefSeq" id="WP_073170428.1">
    <property type="nucleotide sequence ID" value="NZ_FQZE01000021.1"/>
</dbReference>
<dbReference type="InterPro" id="IPR014914">
    <property type="entry name" value="RES_dom"/>
</dbReference>